<dbReference type="Proteomes" id="UP001060919">
    <property type="component" value="Chromosome"/>
</dbReference>
<feature type="domain" description="DUF5777" evidence="2">
    <location>
        <begin position="73"/>
        <end position="319"/>
    </location>
</feature>
<evidence type="ECO:0000256" key="1">
    <source>
        <dbReference type="SAM" id="SignalP"/>
    </source>
</evidence>
<dbReference type="KEGG" id="aup:AsAng_0010740"/>
<feature type="signal peptide" evidence="1">
    <location>
        <begin position="1"/>
        <end position="20"/>
    </location>
</feature>
<protein>
    <submittedName>
        <fullName evidence="3">DUF5777 family beta-barrel protein</fullName>
    </submittedName>
</protein>
<dbReference type="Pfam" id="PF19089">
    <property type="entry name" value="DUF5777"/>
    <property type="match status" value="1"/>
</dbReference>
<evidence type="ECO:0000259" key="2">
    <source>
        <dbReference type="Pfam" id="PF19089"/>
    </source>
</evidence>
<name>A0A915YC65_9BACT</name>
<evidence type="ECO:0000313" key="4">
    <source>
        <dbReference type="Proteomes" id="UP001060919"/>
    </source>
</evidence>
<dbReference type="AlphaFoldDB" id="A0A915YC65"/>
<evidence type="ECO:0000313" key="3">
    <source>
        <dbReference type="EMBL" id="BDS10366.1"/>
    </source>
</evidence>
<keyword evidence="1" id="KW-0732">Signal</keyword>
<gene>
    <name evidence="3" type="ORF">AsAng_0010740</name>
</gene>
<reference evidence="3" key="1">
    <citation type="submission" date="2022-09" db="EMBL/GenBank/DDBJ databases">
        <title>Aureispira anguillicida sp. nov., isolated from Leptocephalus of Japanese eel Anguilla japonica.</title>
        <authorList>
            <person name="Yuasa K."/>
            <person name="Mekata T."/>
            <person name="Ikunari K."/>
        </authorList>
    </citation>
    <scope>NUCLEOTIDE SEQUENCE</scope>
    <source>
        <strain evidence="3">EL160426</strain>
    </source>
</reference>
<feature type="chain" id="PRO_5037248779" evidence="1">
    <location>
        <begin position="21"/>
        <end position="327"/>
    </location>
</feature>
<organism evidence="3 4">
    <name type="scientific">Aureispira anguillae</name>
    <dbReference type="NCBI Taxonomy" id="2864201"/>
    <lineage>
        <taxon>Bacteria</taxon>
        <taxon>Pseudomonadati</taxon>
        <taxon>Bacteroidota</taxon>
        <taxon>Saprospiria</taxon>
        <taxon>Saprospirales</taxon>
        <taxon>Saprospiraceae</taxon>
        <taxon>Aureispira</taxon>
    </lineage>
</organism>
<dbReference type="EMBL" id="AP026867">
    <property type="protein sequence ID" value="BDS10366.1"/>
    <property type="molecule type" value="Genomic_DNA"/>
</dbReference>
<dbReference type="InterPro" id="IPR045916">
    <property type="entry name" value="DUF5777"/>
</dbReference>
<accession>A0A915YC65</accession>
<sequence>MKLKLLVIFFCCCLQSLVLGQHKEVLDSFSLTSSPPEKTMVSSKTIKTLAQGSKKNGLKKTPKDTTIYTWKTFNGSRIINGHSLETQEKGILEFLLAHRFGRINGSFYELFGLDQASMRMGFEYGITNSLTLGLGRSTLGKNYDFYAKFQFLYQKTGKGAFPFSATWLSTIAVTTLKNNNPNRTPYYFTHRLSYSNQLMIGRKFSEHFSLMLMPTHVHFNLVEKIGDKNDIFAIGIATKVQISHVFALNLEFYYTPIEQSTKKLQHSLSIGLDINTGNHLFQIHLSNSEGMIEKAFIGETTGNWLKGDIHIGFNMIRTFKLKGRKYH</sequence>
<proteinExistence type="predicted"/>
<keyword evidence="4" id="KW-1185">Reference proteome</keyword>
<dbReference type="RefSeq" id="WP_264791686.1">
    <property type="nucleotide sequence ID" value="NZ_AP026867.1"/>
</dbReference>